<dbReference type="AlphaFoldDB" id="A0A6G1KPJ6"/>
<evidence type="ECO:0000256" key="1">
    <source>
        <dbReference type="SAM" id="SignalP"/>
    </source>
</evidence>
<keyword evidence="3" id="KW-1185">Reference proteome</keyword>
<feature type="chain" id="PRO_5026203745" evidence="1">
    <location>
        <begin position="17"/>
        <end position="168"/>
    </location>
</feature>
<dbReference type="EMBL" id="MU005764">
    <property type="protein sequence ID" value="KAF2714774.1"/>
    <property type="molecule type" value="Genomic_DNA"/>
</dbReference>
<feature type="signal peptide" evidence="1">
    <location>
        <begin position="1"/>
        <end position="16"/>
    </location>
</feature>
<accession>A0A6G1KPJ6</accession>
<protein>
    <submittedName>
        <fullName evidence="2">Uncharacterized protein</fullName>
    </submittedName>
</protein>
<sequence>MRVALVLAGLTAIVTAAPHAQLDPSDIPVSISATIPTSTLWLVPSTSLNIPVTLSTLLPTGLQCNFSTTRTTKRPGGGHSEPIPIFSRHCDCPLLATVAYPCYATDALARCNFEENHSWVCWTSAGFGCPSPTRTCSNLFSPTPITGKHPCELGRATLPTITPVAIRY</sequence>
<reference evidence="2" key="1">
    <citation type="journal article" date="2020" name="Stud. Mycol.">
        <title>101 Dothideomycetes genomes: a test case for predicting lifestyles and emergence of pathogens.</title>
        <authorList>
            <person name="Haridas S."/>
            <person name="Albert R."/>
            <person name="Binder M."/>
            <person name="Bloem J."/>
            <person name="Labutti K."/>
            <person name="Salamov A."/>
            <person name="Andreopoulos B."/>
            <person name="Baker S."/>
            <person name="Barry K."/>
            <person name="Bills G."/>
            <person name="Bluhm B."/>
            <person name="Cannon C."/>
            <person name="Castanera R."/>
            <person name="Culley D."/>
            <person name="Daum C."/>
            <person name="Ezra D."/>
            <person name="Gonzalez J."/>
            <person name="Henrissat B."/>
            <person name="Kuo A."/>
            <person name="Liang C."/>
            <person name="Lipzen A."/>
            <person name="Lutzoni F."/>
            <person name="Magnuson J."/>
            <person name="Mondo S."/>
            <person name="Nolan M."/>
            <person name="Ohm R."/>
            <person name="Pangilinan J."/>
            <person name="Park H.-J."/>
            <person name="Ramirez L."/>
            <person name="Alfaro M."/>
            <person name="Sun H."/>
            <person name="Tritt A."/>
            <person name="Yoshinaga Y."/>
            <person name="Zwiers L.-H."/>
            <person name="Turgeon B."/>
            <person name="Goodwin S."/>
            <person name="Spatafora J."/>
            <person name="Crous P."/>
            <person name="Grigoriev I."/>
        </authorList>
    </citation>
    <scope>NUCLEOTIDE SEQUENCE</scope>
    <source>
        <strain evidence="2">CBS 279.74</strain>
    </source>
</reference>
<evidence type="ECO:0000313" key="2">
    <source>
        <dbReference type="EMBL" id="KAF2714774.1"/>
    </source>
</evidence>
<proteinExistence type="predicted"/>
<gene>
    <name evidence="2" type="ORF">K504DRAFT_366514</name>
</gene>
<evidence type="ECO:0000313" key="3">
    <source>
        <dbReference type="Proteomes" id="UP000799428"/>
    </source>
</evidence>
<dbReference type="OrthoDB" id="3692961at2759"/>
<keyword evidence="1" id="KW-0732">Signal</keyword>
<dbReference type="Proteomes" id="UP000799428">
    <property type="component" value="Unassembled WGS sequence"/>
</dbReference>
<organism evidence="2 3">
    <name type="scientific">Pleomassaria siparia CBS 279.74</name>
    <dbReference type="NCBI Taxonomy" id="1314801"/>
    <lineage>
        <taxon>Eukaryota</taxon>
        <taxon>Fungi</taxon>
        <taxon>Dikarya</taxon>
        <taxon>Ascomycota</taxon>
        <taxon>Pezizomycotina</taxon>
        <taxon>Dothideomycetes</taxon>
        <taxon>Pleosporomycetidae</taxon>
        <taxon>Pleosporales</taxon>
        <taxon>Pleomassariaceae</taxon>
        <taxon>Pleomassaria</taxon>
    </lineage>
</organism>
<name>A0A6G1KPJ6_9PLEO</name>